<organism evidence="2 3">
    <name type="scientific">Maritalea porphyrae</name>
    <dbReference type="NCBI Taxonomy" id="880732"/>
    <lineage>
        <taxon>Bacteria</taxon>
        <taxon>Pseudomonadati</taxon>
        <taxon>Pseudomonadota</taxon>
        <taxon>Alphaproteobacteria</taxon>
        <taxon>Hyphomicrobiales</taxon>
        <taxon>Devosiaceae</taxon>
        <taxon>Maritalea</taxon>
    </lineage>
</organism>
<dbReference type="SUPFAM" id="SSF48452">
    <property type="entry name" value="TPR-like"/>
    <property type="match status" value="1"/>
</dbReference>
<dbReference type="EMBL" id="BSNI01000002">
    <property type="protein sequence ID" value="GLQ17071.1"/>
    <property type="molecule type" value="Genomic_DNA"/>
</dbReference>
<dbReference type="PROSITE" id="PS51257">
    <property type="entry name" value="PROKAR_LIPOPROTEIN"/>
    <property type="match status" value="1"/>
</dbReference>
<dbReference type="PROSITE" id="PS50005">
    <property type="entry name" value="TPR"/>
    <property type="match status" value="1"/>
</dbReference>
<comment type="caution">
    <text evidence="2">The sequence shown here is derived from an EMBL/GenBank/DDBJ whole genome shotgun (WGS) entry which is preliminary data.</text>
</comment>
<evidence type="ECO:0000256" key="1">
    <source>
        <dbReference type="PROSITE-ProRule" id="PRU00339"/>
    </source>
</evidence>
<evidence type="ECO:0008006" key="4">
    <source>
        <dbReference type="Google" id="ProtNLM"/>
    </source>
</evidence>
<dbReference type="SMART" id="SM00028">
    <property type="entry name" value="TPR"/>
    <property type="match status" value="3"/>
</dbReference>
<name>A0ABQ5UPR8_9HYPH</name>
<gene>
    <name evidence="2" type="ORF">GCM10007879_13200</name>
</gene>
<evidence type="ECO:0000313" key="2">
    <source>
        <dbReference type="EMBL" id="GLQ17071.1"/>
    </source>
</evidence>
<dbReference type="InterPro" id="IPR011990">
    <property type="entry name" value="TPR-like_helical_dom_sf"/>
</dbReference>
<reference evidence="2" key="2">
    <citation type="submission" date="2023-01" db="EMBL/GenBank/DDBJ databases">
        <title>Draft genome sequence of Maritalea porphyrae strain NBRC 107169.</title>
        <authorList>
            <person name="Sun Q."/>
            <person name="Mori K."/>
        </authorList>
    </citation>
    <scope>NUCLEOTIDE SEQUENCE</scope>
    <source>
        <strain evidence="2">NBRC 107169</strain>
    </source>
</reference>
<evidence type="ECO:0000313" key="3">
    <source>
        <dbReference type="Proteomes" id="UP001161405"/>
    </source>
</evidence>
<keyword evidence="3" id="KW-1185">Reference proteome</keyword>
<keyword evidence="1" id="KW-0802">TPR repeat</keyword>
<protein>
    <recommendedName>
        <fullName evidence="4">Tetratricopeptide repeat protein</fullName>
    </recommendedName>
</protein>
<dbReference type="RefSeq" id="WP_284362940.1">
    <property type="nucleotide sequence ID" value="NZ_BSNI01000002.1"/>
</dbReference>
<dbReference type="InterPro" id="IPR019734">
    <property type="entry name" value="TPR_rpt"/>
</dbReference>
<feature type="repeat" description="TPR" evidence="1">
    <location>
        <begin position="123"/>
        <end position="156"/>
    </location>
</feature>
<reference evidence="2" key="1">
    <citation type="journal article" date="2014" name="Int. J. Syst. Evol. Microbiol.">
        <title>Complete genome of a new Firmicutes species belonging to the dominant human colonic microbiota ('Ruminococcus bicirculans') reveals two chromosomes and a selective capacity to utilize plant glucans.</title>
        <authorList>
            <consortium name="NISC Comparative Sequencing Program"/>
            <person name="Wegmann U."/>
            <person name="Louis P."/>
            <person name="Goesmann A."/>
            <person name="Henrissat B."/>
            <person name="Duncan S.H."/>
            <person name="Flint H.J."/>
        </authorList>
    </citation>
    <scope>NUCLEOTIDE SEQUENCE</scope>
    <source>
        <strain evidence="2">NBRC 107169</strain>
    </source>
</reference>
<proteinExistence type="predicted"/>
<dbReference type="Pfam" id="PF13181">
    <property type="entry name" value="TPR_8"/>
    <property type="match status" value="1"/>
</dbReference>
<dbReference type="Gene3D" id="1.25.40.10">
    <property type="entry name" value="Tetratricopeptide repeat domain"/>
    <property type="match status" value="1"/>
</dbReference>
<dbReference type="Proteomes" id="UP001161405">
    <property type="component" value="Unassembled WGS sequence"/>
</dbReference>
<accession>A0ABQ5UPR8</accession>
<sequence length="175" mass="18765">MFVDILKNLRLHFMLILGLALMLSGCTTAGLTGSSAFGGKRLEVADISDKGSYTAAGALREAQGHFRNNNFGYSAAFYKRAVELAPKDPKGYVGLGASYDMLGRFELADRVYKAMHKLTGGTAQYYNNVGYSQMLRGNLSAAYTNFKKAQALDPDSVVTANNLQLLADAASSISA</sequence>